<sequence>MVFYTDRFNFDITNNTISIMNKKKLIDAVEKLSKEAHRSPEEQFFIRMLKQVWEIDWSVPPSDVWRNLIARNQDYFFGFMELDDGDEREENWLLASLDAIVESLIQKNDDSKWKTKIVNTIDELNQLRLKTQK</sequence>
<dbReference type="EMBL" id="BJCD01000076">
    <property type="protein sequence ID" value="GDZ96085.1"/>
    <property type="molecule type" value="Genomic_DNA"/>
</dbReference>
<protein>
    <submittedName>
        <fullName evidence="1">Uncharacterized protein</fullName>
    </submittedName>
</protein>
<dbReference type="AlphaFoldDB" id="A0A4P6A0W0"/>
<evidence type="ECO:0000313" key="2">
    <source>
        <dbReference type="Proteomes" id="UP000299794"/>
    </source>
</evidence>
<evidence type="ECO:0000313" key="1">
    <source>
        <dbReference type="EMBL" id="GDZ96085.1"/>
    </source>
</evidence>
<organism evidence="1 2">
    <name type="scientific">Planktothrix agardhii CCAP 1459/11A</name>
    <dbReference type="NCBI Taxonomy" id="282420"/>
    <lineage>
        <taxon>Bacteria</taxon>
        <taxon>Bacillati</taxon>
        <taxon>Cyanobacteriota</taxon>
        <taxon>Cyanophyceae</taxon>
        <taxon>Oscillatoriophycideae</taxon>
        <taxon>Oscillatoriales</taxon>
        <taxon>Microcoleaceae</taxon>
        <taxon>Planktothrix</taxon>
    </lineage>
</organism>
<reference evidence="2" key="1">
    <citation type="submission" date="2019-02" db="EMBL/GenBank/DDBJ databases">
        <title>Draft genome sequence of Planktothrix agardhii NIES-905.</title>
        <authorList>
            <person name="Yamaguchi H."/>
            <person name="Suzuki S."/>
            <person name="Kawachi M."/>
        </authorList>
    </citation>
    <scope>NUCLEOTIDE SEQUENCE [LARGE SCALE GENOMIC DNA]</scope>
    <source>
        <strain evidence="2">CCAP 1459/11A</strain>
    </source>
</reference>
<dbReference type="Proteomes" id="UP000299794">
    <property type="component" value="Unassembled WGS sequence"/>
</dbReference>
<accession>A0A4P6A0W0</accession>
<proteinExistence type="predicted"/>
<name>A0A4P6A0W0_PLAAG</name>
<gene>
    <name evidence="1" type="ORF">PA905_45170</name>
</gene>
<comment type="caution">
    <text evidence="1">The sequence shown here is derived from an EMBL/GenBank/DDBJ whole genome shotgun (WGS) entry which is preliminary data.</text>
</comment>